<keyword evidence="1" id="KW-1133">Transmembrane helix</keyword>
<feature type="domain" description="Apple" evidence="2">
    <location>
        <begin position="71"/>
        <end position="120"/>
    </location>
</feature>
<reference evidence="3" key="1">
    <citation type="journal article" date="2020" name="Nature">
        <title>Giant virus diversity and host interactions through global metagenomics.</title>
        <authorList>
            <person name="Schulz F."/>
            <person name="Roux S."/>
            <person name="Paez-Espino D."/>
            <person name="Jungbluth S."/>
            <person name="Walsh D.A."/>
            <person name="Denef V.J."/>
            <person name="McMahon K.D."/>
            <person name="Konstantinidis K.T."/>
            <person name="Eloe-Fadrosh E.A."/>
            <person name="Kyrpides N.C."/>
            <person name="Woyke T."/>
        </authorList>
    </citation>
    <scope>NUCLEOTIDE SEQUENCE</scope>
    <source>
        <strain evidence="3">GVMAG-M-3300023184-178</strain>
    </source>
</reference>
<keyword evidence="1" id="KW-0812">Transmembrane</keyword>
<dbReference type="SUPFAM" id="SSF57414">
    <property type="entry name" value="Hairpin loop containing domain-like"/>
    <property type="match status" value="1"/>
</dbReference>
<name>A0A6C0HWR6_9ZZZZ</name>
<protein>
    <recommendedName>
        <fullName evidence="2">Apple domain-containing protein</fullName>
    </recommendedName>
</protein>
<dbReference type="EMBL" id="MN740028">
    <property type="protein sequence ID" value="QHT84932.1"/>
    <property type="molecule type" value="Genomic_DNA"/>
</dbReference>
<evidence type="ECO:0000256" key="1">
    <source>
        <dbReference type="SAM" id="Phobius"/>
    </source>
</evidence>
<evidence type="ECO:0000313" key="3">
    <source>
        <dbReference type="EMBL" id="QHT84932.1"/>
    </source>
</evidence>
<feature type="transmembrane region" description="Helical" evidence="1">
    <location>
        <begin position="226"/>
        <end position="245"/>
    </location>
</feature>
<dbReference type="Gene3D" id="3.50.4.10">
    <property type="entry name" value="Hepatocyte Growth Factor"/>
    <property type="match status" value="1"/>
</dbReference>
<proteinExistence type="predicted"/>
<feature type="transmembrane region" description="Helical" evidence="1">
    <location>
        <begin position="279"/>
        <end position="297"/>
    </location>
</feature>
<dbReference type="Pfam" id="PF00024">
    <property type="entry name" value="PAN_1"/>
    <property type="match status" value="1"/>
</dbReference>
<sequence length="300" mass="33577">MKVFFSLYILMSSSDSEVIESAVLKLQSLQTEFGLVMTQYKQAYANYISNIQNADMGSDSGSGSTKTFTMLPGRTFWSKTGVTAHEAASADDCQALCSSDQTCKGATFNSEKQQCWTISGQGELGVGQDNEYAIVPELAQNAQVLQMLNQKLMDLNSKISDTLGKMTTPGKNNMNAANSQHAELTNIYDSLLAERKNIDNMLKEYTTINDSYNDQSIYVVQNNTTYMFWFFLALIVVIFTLKLQFFPELKTNLVKTLFWGIIIILLITLMMQLNTPTGYFFWLSLVAIVVLMQIGVFPKP</sequence>
<keyword evidence="1" id="KW-0472">Membrane</keyword>
<dbReference type="InterPro" id="IPR003609">
    <property type="entry name" value="Pan_app"/>
</dbReference>
<evidence type="ECO:0000259" key="2">
    <source>
        <dbReference type="Pfam" id="PF00024"/>
    </source>
</evidence>
<organism evidence="3">
    <name type="scientific">viral metagenome</name>
    <dbReference type="NCBI Taxonomy" id="1070528"/>
    <lineage>
        <taxon>unclassified sequences</taxon>
        <taxon>metagenomes</taxon>
        <taxon>organismal metagenomes</taxon>
    </lineage>
</organism>
<dbReference type="AlphaFoldDB" id="A0A6C0HWR6"/>
<feature type="transmembrane region" description="Helical" evidence="1">
    <location>
        <begin position="257"/>
        <end position="273"/>
    </location>
</feature>
<accession>A0A6C0HWR6</accession>